<accession>A0A803N8M0</accession>
<dbReference type="AlphaFoldDB" id="A0A803N8M0"/>
<dbReference type="GO" id="GO:0019722">
    <property type="term" value="P:calcium-mediated signaling"/>
    <property type="evidence" value="ECO:0007669"/>
    <property type="project" value="UniProtKB-UniRule"/>
</dbReference>
<dbReference type="InterPro" id="IPR002048">
    <property type="entry name" value="EF_hand_dom"/>
</dbReference>
<keyword evidence="1 4" id="KW-0677">Repeat</keyword>
<dbReference type="GO" id="GO:0019900">
    <property type="term" value="F:kinase binding"/>
    <property type="evidence" value="ECO:0007669"/>
    <property type="project" value="UniProtKB-UniRule"/>
</dbReference>
<evidence type="ECO:0000259" key="5">
    <source>
        <dbReference type="PROSITE" id="PS50222"/>
    </source>
</evidence>
<dbReference type="PROSITE" id="PS50222">
    <property type="entry name" value="EF_HAND_2"/>
    <property type="match status" value="1"/>
</dbReference>
<dbReference type="GO" id="GO:0016020">
    <property type="term" value="C:membrane"/>
    <property type="evidence" value="ECO:0007669"/>
    <property type="project" value="UniProtKB-SubCell"/>
</dbReference>
<dbReference type="SUPFAM" id="SSF47473">
    <property type="entry name" value="EF-hand"/>
    <property type="match status" value="1"/>
</dbReference>
<dbReference type="PROSITE" id="PS00018">
    <property type="entry name" value="EF_HAND_1"/>
    <property type="match status" value="1"/>
</dbReference>
<dbReference type="Pfam" id="PF13405">
    <property type="entry name" value="EF-hand_6"/>
    <property type="match status" value="1"/>
</dbReference>
<organism evidence="6 7">
    <name type="scientific">Chenopodium quinoa</name>
    <name type="common">Quinoa</name>
    <dbReference type="NCBI Taxonomy" id="63459"/>
    <lineage>
        <taxon>Eukaryota</taxon>
        <taxon>Viridiplantae</taxon>
        <taxon>Streptophyta</taxon>
        <taxon>Embryophyta</taxon>
        <taxon>Tracheophyta</taxon>
        <taxon>Spermatophyta</taxon>
        <taxon>Magnoliopsida</taxon>
        <taxon>eudicotyledons</taxon>
        <taxon>Gunneridae</taxon>
        <taxon>Pentapetalae</taxon>
        <taxon>Caryophyllales</taxon>
        <taxon>Chenopodiaceae</taxon>
        <taxon>Chenopodioideae</taxon>
        <taxon>Atripliceae</taxon>
        <taxon>Chenopodium</taxon>
    </lineage>
</organism>
<reference evidence="6" key="1">
    <citation type="journal article" date="2017" name="Nature">
        <title>The genome of Chenopodium quinoa.</title>
        <authorList>
            <person name="Jarvis D.E."/>
            <person name="Ho Y.S."/>
            <person name="Lightfoot D.J."/>
            <person name="Schmoeckel S.M."/>
            <person name="Li B."/>
            <person name="Borm T.J.A."/>
            <person name="Ohyanagi H."/>
            <person name="Mineta K."/>
            <person name="Michell C.T."/>
            <person name="Saber N."/>
            <person name="Kharbatia N.M."/>
            <person name="Rupper R.R."/>
            <person name="Sharp A.R."/>
            <person name="Dally N."/>
            <person name="Boughton B.A."/>
            <person name="Woo Y.H."/>
            <person name="Gao G."/>
            <person name="Schijlen E.G.W.M."/>
            <person name="Guo X."/>
            <person name="Momin A.A."/>
            <person name="Negrao S."/>
            <person name="Al-Babili S."/>
            <person name="Gehring C."/>
            <person name="Roessner U."/>
            <person name="Jung C."/>
            <person name="Murphy K."/>
            <person name="Arold S.T."/>
            <person name="Gojobori T."/>
            <person name="van der Linden C.G."/>
            <person name="van Loo E.N."/>
            <person name="Jellen E.N."/>
            <person name="Maughan P.J."/>
            <person name="Tester M."/>
        </authorList>
    </citation>
    <scope>NUCLEOTIDE SEQUENCE [LARGE SCALE GENOMIC DNA]</scope>
    <source>
        <strain evidence="6">cv. PI 614886</strain>
    </source>
</reference>
<comment type="subcellular location">
    <subcellularLocation>
        <location evidence="4">Membrane</location>
    </subcellularLocation>
</comment>
<dbReference type="InterPro" id="IPR036465">
    <property type="entry name" value="vWFA_dom_sf"/>
</dbReference>
<dbReference type="Gene3D" id="3.40.50.410">
    <property type="entry name" value="von Willebrand factor, type A domain"/>
    <property type="match status" value="1"/>
</dbReference>
<evidence type="ECO:0000313" key="7">
    <source>
        <dbReference type="Proteomes" id="UP000596660"/>
    </source>
</evidence>
<dbReference type="PANTHER" id="PTHR23056:SF44">
    <property type="entry name" value="CALCINEURIN B-LIKE PROTEIN 1"/>
    <property type="match status" value="1"/>
</dbReference>
<evidence type="ECO:0000256" key="4">
    <source>
        <dbReference type="RuleBase" id="RU369080"/>
    </source>
</evidence>
<dbReference type="InterPro" id="IPR045198">
    <property type="entry name" value="CNBL1-10"/>
</dbReference>
<evidence type="ECO:0000256" key="1">
    <source>
        <dbReference type="ARBA" id="ARBA00022737"/>
    </source>
</evidence>
<keyword evidence="4" id="KW-0472">Membrane</keyword>
<dbReference type="GO" id="GO:0005509">
    <property type="term" value="F:calcium ion binding"/>
    <property type="evidence" value="ECO:0007669"/>
    <property type="project" value="UniProtKB-UniRule"/>
</dbReference>
<keyword evidence="2 4" id="KW-0106">Calcium</keyword>
<evidence type="ECO:0000313" key="6">
    <source>
        <dbReference type="EnsemblPlants" id="AUR62042203-RA:cds"/>
    </source>
</evidence>
<reference evidence="6" key="2">
    <citation type="submission" date="2021-03" db="UniProtKB">
        <authorList>
            <consortium name="EnsemblPlants"/>
        </authorList>
    </citation>
    <scope>IDENTIFICATION</scope>
</reference>
<name>A0A803N8M0_CHEQI</name>
<comment type="similarity">
    <text evidence="3 4">Belongs to the calcineurin regulatory subunit family.</text>
</comment>
<dbReference type="SUPFAM" id="SSF53300">
    <property type="entry name" value="vWA-like"/>
    <property type="match status" value="1"/>
</dbReference>
<feature type="domain" description="EF-hand" evidence="5">
    <location>
        <begin position="81"/>
        <end position="116"/>
    </location>
</feature>
<comment type="function">
    <text evidence="4">Acts as a calcium sensor. CBL proteins interact with CIPK serine-threonine protein kinases. Binding of a CBL protein to the regulatory NAF domain of a CIPK protein lead to the activation of the kinase in a calcium-dependent manner.</text>
</comment>
<dbReference type="EnsemblPlants" id="AUR62042203-RA">
    <property type="protein sequence ID" value="AUR62042203-RA:cds"/>
    <property type="gene ID" value="AUR62042203"/>
</dbReference>
<sequence>MLLDELQTDQWPVPPGSRALQCIGRALNVAAGLLGACSPGTSARIIALCYPFVSNSDINRKGVVDFGDFVRVLNVFHPNASQEDKIDFPFKLYDLDGTGYIERDEVRHMLIVILCESELKLADETIEQILYKIELESAKSEIWKWHSSFQDESFISLATTPEKAKKKEAAFIVTFAKREQEVAELKLDMSVGYLINTYHAVRFLKFLYNGDMGMQRL</sequence>
<keyword evidence="4" id="KW-0479">Metal-binding</keyword>
<dbReference type="Gene3D" id="1.10.238.10">
    <property type="entry name" value="EF-hand"/>
    <property type="match status" value="1"/>
</dbReference>
<dbReference type="Proteomes" id="UP000596660">
    <property type="component" value="Unplaced"/>
</dbReference>
<dbReference type="InterPro" id="IPR018247">
    <property type="entry name" value="EF_Hand_1_Ca_BS"/>
</dbReference>
<dbReference type="Gramene" id="AUR62042203-RA">
    <property type="protein sequence ID" value="AUR62042203-RA:cds"/>
    <property type="gene ID" value="AUR62042203"/>
</dbReference>
<dbReference type="InterPro" id="IPR011992">
    <property type="entry name" value="EF-hand-dom_pair"/>
</dbReference>
<keyword evidence="7" id="KW-1185">Reference proteome</keyword>
<comment type="subunit">
    <text evidence="4">Homodimer. Interacts with CIPK.</text>
</comment>
<evidence type="ECO:0000256" key="3">
    <source>
        <dbReference type="ARBA" id="ARBA00023774"/>
    </source>
</evidence>
<proteinExistence type="inferred from homology"/>
<protein>
    <recommendedName>
        <fullName evidence="4">Calcineurin B-like protein</fullName>
    </recommendedName>
</protein>
<dbReference type="PANTHER" id="PTHR23056">
    <property type="entry name" value="CALCINEURIN B"/>
    <property type="match status" value="1"/>
</dbReference>
<evidence type="ECO:0000256" key="2">
    <source>
        <dbReference type="ARBA" id="ARBA00022837"/>
    </source>
</evidence>